<dbReference type="Proteomes" id="UP000054695">
    <property type="component" value="Unassembled WGS sequence"/>
</dbReference>
<proteinExistence type="predicted"/>
<comment type="caution">
    <text evidence="1">The sequence shown here is derived from an EMBL/GenBank/DDBJ whole genome shotgun (WGS) entry which is preliminary data.</text>
</comment>
<dbReference type="PATRIC" id="fig|447.4.peg.2146"/>
<accession>A0A0W0RQR8</accession>
<name>A0A0W0RQR8_LEGBO</name>
<evidence type="ECO:0000313" key="2">
    <source>
        <dbReference type="Proteomes" id="UP000054695"/>
    </source>
</evidence>
<protein>
    <submittedName>
        <fullName evidence="1">Uncharacterized protein</fullName>
    </submittedName>
</protein>
<dbReference type="AlphaFoldDB" id="A0A0W0RQR8"/>
<keyword evidence="2" id="KW-1185">Reference proteome</keyword>
<evidence type="ECO:0000313" key="1">
    <source>
        <dbReference type="EMBL" id="KTC73372.1"/>
    </source>
</evidence>
<dbReference type="EMBL" id="LNXU01000019">
    <property type="protein sequence ID" value="KTC73372.1"/>
    <property type="molecule type" value="Genomic_DNA"/>
</dbReference>
<reference evidence="1 2" key="1">
    <citation type="submission" date="2015-11" db="EMBL/GenBank/DDBJ databases">
        <title>Genomic analysis of 38 Legionella species identifies large and diverse effector repertoires.</title>
        <authorList>
            <person name="Burstein D."/>
            <person name="Amaro F."/>
            <person name="Zusman T."/>
            <person name="Lifshitz Z."/>
            <person name="Cohen O."/>
            <person name="Gilbert J.A."/>
            <person name="Pupko T."/>
            <person name="Shuman H.A."/>
            <person name="Segal G."/>
        </authorList>
    </citation>
    <scope>NUCLEOTIDE SEQUENCE [LARGE SCALE GENOMIC DNA]</scope>
    <source>
        <strain evidence="1 2">WIGA</strain>
    </source>
</reference>
<sequence length="67" mass="7214">MKLANQQAGHQTSQTLFAPSVLNEKTNVIINFYSLPQILPVNTYNLGVPTPLILGLCEALPSEAGFS</sequence>
<organism evidence="1 2">
    <name type="scientific">Legionella bozemanae</name>
    <name type="common">Fluoribacter bozemanae</name>
    <dbReference type="NCBI Taxonomy" id="447"/>
    <lineage>
        <taxon>Bacteria</taxon>
        <taxon>Pseudomonadati</taxon>
        <taxon>Pseudomonadota</taxon>
        <taxon>Gammaproteobacteria</taxon>
        <taxon>Legionellales</taxon>
        <taxon>Legionellaceae</taxon>
        <taxon>Legionella</taxon>
    </lineage>
</organism>
<gene>
    <name evidence="1" type="ORF">Lboz_2018</name>
</gene>